<dbReference type="PANTHER" id="PTHR11014">
    <property type="entry name" value="PEPTIDASE M20 FAMILY MEMBER"/>
    <property type="match status" value="1"/>
</dbReference>
<feature type="binding site" evidence="2">
    <location>
        <position position="142"/>
    </location>
    <ligand>
        <name>Mn(2+)</name>
        <dbReference type="ChEBI" id="CHEBI:29035"/>
        <label>2</label>
    </ligand>
</feature>
<sequence length="445" mass="47852">MFVYRSLGLLPLLALAALAAPAADPALADRLKAVDKILDTETKDLVALYQHLHMSPELSLQEEKSAARIAAEVKKLGFTVTPKVGGHGIVAVLKNGEGPTVLVRTDLDALPVTERTGVPYASEIRVRDRFGNNTGVMHACGHDVHMTCWVGTARALVALKDKWAGTLVLIGQPAEEIGVGARAMLEDGLFKRFPKPDYALALHCDSRLPVGQVAYSEGLALANVDTVDILVKGKGGHGASPHTTVDPVVLAARIILDLQTIVSREVNPTDPAVVTVGSIHGGTKHNIIPNEVKLQLTVRSTKDSVRDHILKAITRICKAAAQGANAPEPEVKVDLEEFTPSTINDVKLTRQTMARFREFLGDDNVKERPPIMGGEDFGRYGKTGIPICMYFLGTIDKDKYAASLQPGAAILPSMHSDSYAPLPEPSIRVGVQTMTIAVMDLMPRK</sequence>
<dbReference type="Gene3D" id="3.40.630.10">
    <property type="entry name" value="Zn peptidases"/>
    <property type="match status" value="1"/>
</dbReference>
<reference evidence="6" key="1">
    <citation type="submission" date="2017-06" db="EMBL/GenBank/DDBJ databases">
        <title>Genome analysis of Fimbriiglobus ruber SP5, the first member of the order Planctomycetales with confirmed chitinolytic capability.</title>
        <authorList>
            <person name="Ravin N.V."/>
            <person name="Rakitin A.L."/>
            <person name="Ivanova A.A."/>
            <person name="Beletsky A.V."/>
            <person name="Kulichevskaya I.S."/>
            <person name="Mardanov A.V."/>
            <person name="Dedysh S.N."/>
        </authorList>
    </citation>
    <scope>NUCLEOTIDE SEQUENCE [LARGE SCALE GENOMIC DNA]</scope>
    <source>
        <strain evidence="6">SP5</strain>
    </source>
</reference>
<feature type="binding site" evidence="2">
    <location>
        <position position="415"/>
    </location>
    <ligand>
        <name>Mn(2+)</name>
        <dbReference type="ChEBI" id="CHEBI:29035"/>
        <label>2</label>
    </ligand>
</feature>
<dbReference type="SUPFAM" id="SSF55031">
    <property type="entry name" value="Bacterial exopeptidase dimerisation domain"/>
    <property type="match status" value="1"/>
</dbReference>
<accession>A0A225DVW2</accession>
<dbReference type="PIRSF" id="PIRSF005962">
    <property type="entry name" value="Pept_M20D_amidohydro"/>
    <property type="match status" value="1"/>
</dbReference>
<dbReference type="SUPFAM" id="SSF53187">
    <property type="entry name" value="Zn-dependent exopeptidases"/>
    <property type="match status" value="1"/>
</dbReference>
<dbReference type="InterPro" id="IPR036264">
    <property type="entry name" value="Bact_exopeptidase_dim_dom"/>
</dbReference>
<dbReference type="GO" id="GO:0050118">
    <property type="term" value="F:N-acetyldiaminopimelate deacetylase activity"/>
    <property type="evidence" value="ECO:0007669"/>
    <property type="project" value="UniProtKB-ARBA"/>
</dbReference>
<evidence type="ECO:0000256" key="2">
    <source>
        <dbReference type="PIRSR" id="PIRSR005962-1"/>
    </source>
</evidence>
<keyword evidence="2" id="KW-0479">Metal-binding</keyword>
<dbReference type="GO" id="GO:0046872">
    <property type="term" value="F:metal ion binding"/>
    <property type="evidence" value="ECO:0007669"/>
    <property type="project" value="UniProtKB-KW"/>
</dbReference>
<comment type="cofactor">
    <cofactor evidence="2">
        <name>Mn(2+)</name>
        <dbReference type="ChEBI" id="CHEBI:29035"/>
    </cofactor>
    <text evidence="2">The Mn(2+) ion enhances activity.</text>
</comment>
<dbReference type="InterPro" id="IPR002933">
    <property type="entry name" value="Peptidase_M20"/>
</dbReference>
<dbReference type="Gene3D" id="3.30.70.360">
    <property type="match status" value="1"/>
</dbReference>
<protein>
    <submittedName>
        <fullName evidence="5">N-acetyl-L,L-diaminopimelate deacetylase</fullName>
    </submittedName>
</protein>
<dbReference type="RefSeq" id="WP_088255028.1">
    <property type="nucleotide sequence ID" value="NZ_NIDE01000005.1"/>
</dbReference>
<evidence type="ECO:0000313" key="6">
    <source>
        <dbReference type="Proteomes" id="UP000214646"/>
    </source>
</evidence>
<organism evidence="5 6">
    <name type="scientific">Fimbriiglobus ruber</name>
    <dbReference type="NCBI Taxonomy" id="1908690"/>
    <lineage>
        <taxon>Bacteria</taxon>
        <taxon>Pseudomonadati</taxon>
        <taxon>Planctomycetota</taxon>
        <taxon>Planctomycetia</taxon>
        <taxon>Gemmatales</taxon>
        <taxon>Gemmataceae</taxon>
        <taxon>Fimbriiglobus</taxon>
    </lineage>
</organism>
<dbReference type="InterPro" id="IPR011650">
    <property type="entry name" value="Peptidase_M20_dimer"/>
</dbReference>
<keyword evidence="6" id="KW-1185">Reference proteome</keyword>
<feature type="binding site" evidence="2">
    <location>
        <position position="176"/>
    </location>
    <ligand>
        <name>Mn(2+)</name>
        <dbReference type="ChEBI" id="CHEBI:29035"/>
        <label>2</label>
    </ligand>
</feature>
<dbReference type="FunFam" id="3.30.70.360:FF:000001">
    <property type="entry name" value="N-acetyldiaminopimelate deacetylase"/>
    <property type="match status" value="1"/>
</dbReference>
<dbReference type="PANTHER" id="PTHR11014:SF63">
    <property type="entry name" value="METALLOPEPTIDASE, PUTATIVE (AFU_ORTHOLOGUE AFUA_6G09600)-RELATED"/>
    <property type="match status" value="1"/>
</dbReference>
<dbReference type="Pfam" id="PF07687">
    <property type="entry name" value="M20_dimer"/>
    <property type="match status" value="1"/>
</dbReference>
<dbReference type="InterPro" id="IPR017439">
    <property type="entry name" value="Amidohydrolase"/>
</dbReference>
<dbReference type="AlphaFoldDB" id="A0A225DVW2"/>
<dbReference type="Pfam" id="PF01546">
    <property type="entry name" value="Peptidase_M20"/>
    <property type="match status" value="1"/>
</dbReference>
<evidence type="ECO:0000259" key="4">
    <source>
        <dbReference type="Pfam" id="PF07687"/>
    </source>
</evidence>
<feature type="signal peptide" evidence="3">
    <location>
        <begin position="1"/>
        <end position="22"/>
    </location>
</feature>
<feature type="chain" id="PRO_5013370620" evidence="3">
    <location>
        <begin position="23"/>
        <end position="445"/>
    </location>
</feature>
<evidence type="ECO:0000256" key="3">
    <source>
        <dbReference type="SAM" id="SignalP"/>
    </source>
</evidence>
<keyword evidence="3" id="KW-0732">Signal</keyword>
<feature type="binding site" evidence="2">
    <location>
        <position position="140"/>
    </location>
    <ligand>
        <name>Mn(2+)</name>
        <dbReference type="ChEBI" id="CHEBI:29035"/>
        <label>2</label>
    </ligand>
</feature>
<name>A0A225DVW2_9BACT</name>
<proteinExistence type="predicted"/>
<dbReference type="OrthoDB" id="9776731at2"/>
<dbReference type="GO" id="GO:0019877">
    <property type="term" value="P:diaminopimelate biosynthetic process"/>
    <property type="evidence" value="ECO:0007669"/>
    <property type="project" value="UniProtKB-ARBA"/>
</dbReference>
<dbReference type="NCBIfam" id="TIGR01891">
    <property type="entry name" value="amidohydrolases"/>
    <property type="match status" value="1"/>
</dbReference>
<keyword evidence="2" id="KW-0464">Manganese</keyword>
<dbReference type="EMBL" id="NIDE01000005">
    <property type="protein sequence ID" value="OWK41776.1"/>
    <property type="molecule type" value="Genomic_DNA"/>
</dbReference>
<gene>
    <name evidence="5" type="ORF">FRUB_03854</name>
</gene>
<keyword evidence="1" id="KW-0378">Hydrolase</keyword>
<dbReference type="Proteomes" id="UP000214646">
    <property type="component" value="Unassembled WGS sequence"/>
</dbReference>
<feature type="domain" description="Peptidase M20 dimerisation" evidence="4">
    <location>
        <begin position="223"/>
        <end position="321"/>
    </location>
</feature>
<evidence type="ECO:0000256" key="1">
    <source>
        <dbReference type="ARBA" id="ARBA00022801"/>
    </source>
</evidence>
<comment type="caution">
    <text evidence="5">The sequence shown here is derived from an EMBL/GenBank/DDBJ whole genome shotgun (WGS) entry which is preliminary data.</text>
</comment>
<feature type="binding site" evidence="2">
    <location>
        <position position="203"/>
    </location>
    <ligand>
        <name>Mn(2+)</name>
        <dbReference type="ChEBI" id="CHEBI:29035"/>
        <label>2</label>
    </ligand>
</feature>
<evidence type="ECO:0000313" key="5">
    <source>
        <dbReference type="EMBL" id="OWK41776.1"/>
    </source>
</evidence>